<evidence type="ECO:0000256" key="5">
    <source>
        <dbReference type="ARBA" id="ARBA00022737"/>
    </source>
</evidence>
<dbReference type="FunFam" id="3.80.10.10:FF:000437">
    <property type="entry name" value="NLR family pyrin domain-containing 2"/>
    <property type="match status" value="1"/>
</dbReference>
<dbReference type="InterPro" id="IPR032675">
    <property type="entry name" value="LRR_dom_sf"/>
</dbReference>
<dbReference type="PANTHER" id="PTHR45690">
    <property type="entry name" value="NACHT, LRR AND PYD DOMAINS-CONTAINING PROTEIN 12"/>
    <property type="match status" value="1"/>
</dbReference>
<keyword evidence="8" id="KW-0391">Immunity</keyword>
<dbReference type="Pfam" id="PF17779">
    <property type="entry name" value="WHD_NOD2"/>
    <property type="match status" value="1"/>
</dbReference>
<dbReference type="Proteomes" id="UP000233040">
    <property type="component" value="Unassembled WGS sequence"/>
</dbReference>
<dbReference type="InterPro" id="IPR050637">
    <property type="entry name" value="NLRP_innate_immun_reg"/>
</dbReference>
<dbReference type="InterPro" id="IPR001611">
    <property type="entry name" value="Leu-rich_rpt"/>
</dbReference>
<dbReference type="InterPro" id="IPR027417">
    <property type="entry name" value="P-loop_NTPase"/>
</dbReference>
<dbReference type="InterPro" id="IPR011029">
    <property type="entry name" value="DEATH-like_dom_sf"/>
</dbReference>
<sequence>MVSSVRLDFNLQDILEQLSQDELSQFKSLIRTITPGNELQKIPQTEVDEADGKQLAEILTSHCPSYWVEMATIQVFEKMHRADLSQRVKDELRETIRKGEPNPVDLDEMLVRFEAEAQGKEDRHRGILKMKLQQMWKAWPGDSKEVQAVAQRYTTLIPFSNPRLLPGPFPHTVVLHGPAGLGKTTLAKKLMLDWTEDNLSHKFKYAFYLSCKKLSRLGPCSFAELVFRDWPELQDDIPNILAEAQKILFVVDGLDELGAPPGALIHDICGDWLKPKPVPVLLGSLLKRKMLPKAALLVTTRPRTLKDLQLLAEKPIYIRVEGFLEEDRRAYFLRHFGEEDQATRAFELMRSNTALFQLGSAPAVCWMVCTSLKLQMEDGEDPAPTCHTRTGLFLHFLCSRFPKGAELGRTLRALSLLAAQGLWAQMSVFHAEDLESLGVQESDLRPFLDRGILRQDRDSKDCYSFLHLSFQQFFTALFYALEKEEEEDGHAWDIGDVQKLLSGEERLQNPDLIQAGHFLFGLANEKRATELETTFGCVMSREIKQELLQCDIICDEDRYSTLTDLKEALHCLYESQEEELVKGVMAPLREISLHLSATDIVTSSFCLKHCRSLEKMSLQVIKAKLPENVTASESDAEVERSQDDQHMLPFWTDLCSVFGTNKDLIILEVNNSFLSASLLRILCEQIASDTCHLQRVVLVSCSATTQQWADLSLALEVNQSLTCVNLSNSELLDEGAKLLYATLKHPKCLLQRLSLENCHLTEAICKDLAAVLVVSRELMHLCLAENPLSDTGVKFLCEGLSYPECKLQTLVLWNCDITSKGCCHLAKLLHEKSSLTNLDLGRNDIGVPGVQGLCEALKKPLCNLKRLWLWGCSIPPASCENLSYVLSCNQTLITLDLGQNPLGYSGVKLLFETLTHANGTLQTLRLKIDDFTDELDKLLKEIEGSNPQLTIDTEDQEPWKKRPSSGYFIV</sequence>
<dbReference type="PROSITE" id="PS50824">
    <property type="entry name" value="DAPIN"/>
    <property type="match status" value="1"/>
</dbReference>
<dbReference type="SMART" id="SM01289">
    <property type="entry name" value="PYRIN"/>
    <property type="match status" value="1"/>
</dbReference>
<keyword evidence="6" id="KW-0547">Nucleotide-binding</keyword>
<dbReference type="Pfam" id="PF05729">
    <property type="entry name" value="NACHT"/>
    <property type="match status" value="1"/>
</dbReference>
<organism evidence="11 12">
    <name type="scientific">Cebus imitator</name>
    <name type="common">Panamanian white-faced capuchin</name>
    <name type="synonym">Cebus capucinus imitator</name>
    <dbReference type="NCBI Taxonomy" id="2715852"/>
    <lineage>
        <taxon>Eukaryota</taxon>
        <taxon>Metazoa</taxon>
        <taxon>Chordata</taxon>
        <taxon>Craniata</taxon>
        <taxon>Vertebrata</taxon>
        <taxon>Euteleostomi</taxon>
        <taxon>Mammalia</taxon>
        <taxon>Eutheria</taxon>
        <taxon>Euarchontoglires</taxon>
        <taxon>Primates</taxon>
        <taxon>Haplorrhini</taxon>
        <taxon>Platyrrhini</taxon>
        <taxon>Cebidae</taxon>
        <taxon>Cebinae</taxon>
        <taxon>Cebus</taxon>
    </lineage>
</organism>
<dbReference type="AlphaFoldDB" id="A0A2K5Q8Y1"/>
<evidence type="ECO:0000259" key="9">
    <source>
        <dbReference type="PROSITE" id="PS50824"/>
    </source>
</evidence>
<keyword evidence="3" id="KW-0963">Cytoplasm</keyword>
<dbReference type="PROSITE" id="PS50837">
    <property type="entry name" value="NACHT"/>
    <property type="match status" value="1"/>
</dbReference>
<keyword evidence="7" id="KW-0067">ATP-binding</keyword>
<dbReference type="SUPFAM" id="SSF52540">
    <property type="entry name" value="P-loop containing nucleoside triphosphate hydrolases"/>
    <property type="match status" value="1"/>
</dbReference>
<reference evidence="11" key="2">
    <citation type="submission" date="2025-09" db="UniProtKB">
        <authorList>
            <consortium name="Ensembl"/>
        </authorList>
    </citation>
    <scope>IDENTIFICATION</scope>
</reference>
<evidence type="ECO:0000256" key="3">
    <source>
        <dbReference type="ARBA" id="ARBA00022490"/>
    </source>
</evidence>
<dbReference type="SUPFAM" id="SSF52047">
    <property type="entry name" value="RNI-like"/>
    <property type="match status" value="1"/>
</dbReference>
<evidence type="ECO:0000256" key="1">
    <source>
        <dbReference type="ARBA" id="ARBA00004496"/>
    </source>
</evidence>
<dbReference type="SUPFAM" id="SSF47986">
    <property type="entry name" value="DEATH domain"/>
    <property type="match status" value="1"/>
</dbReference>
<keyword evidence="5" id="KW-0677">Repeat</keyword>
<keyword evidence="12" id="KW-1185">Reference proteome</keyword>
<dbReference type="GO" id="GO:0032731">
    <property type="term" value="P:positive regulation of interleukin-1 beta production"/>
    <property type="evidence" value="ECO:0007669"/>
    <property type="project" value="Ensembl"/>
</dbReference>
<accession>A0A2K5Q8Y1</accession>
<feature type="domain" description="NACHT" evidence="10">
    <location>
        <begin position="171"/>
        <end position="481"/>
    </location>
</feature>
<dbReference type="Pfam" id="PF13516">
    <property type="entry name" value="LRR_6"/>
    <property type="match status" value="3"/>
</dbReference>
<dbReference type="GO" id="GO:0032090">
    <property type="term" value="F:Pyrin domain binding"/>
    <property type="evidence" value="ECO:0007669"/>
    <property type="project" value="Ensembl"/>
</dbReference>
<dbReference type="GO" id="GO:0050727">
    <property type="term" value="P:regulation of inflammatory response"/>
    <property type="evidence" value="ECO:0007669"/>
    <property type="project" value="TreeGrafter"/>
</dbReference>
<dbReference type="FunFam" id="1.10.533.10:FF:000067">
    <property type="entry name" value="NLR family pyrin domain containing 2"/>
    <property type="match status" value="1"/>
</dbReference>
<comment type="subcellular location">
    <subcellularLocation>
        <location evidence="1">Cytoplasm</location>
    </subcellularLocation>
</comment>
<reference evidence="11" key="1">
    <citation type="submission" date="2025-08" db="UniProtKB">
        <authorList>
            <consortium name="Ensembl"/>
        </authorList>
    </citation>
    <scope>IDENTIFICATION</scope>
</reference>
<evidence type="ECO:0000256" key="7">
    <source>
        <dbReference type="ARBA" id="ARBA00022840"/>
    </source>
</evidence>
<comment type="similarity">
    <text evidence="2">Belongs to the NLRP family.</text>
</comment>
<evidence type="ECO:0000256" key="4">
    <source>
        <dbReference type="ARBA" id="ARBA00022614"/>
    </source>
</evidence>
<dbReference type="CDD" id="cd08320">
    <property type="entry name" value="Pyrin_NALPs"/>
    <property type="match status" value="1"/>
</dbReference>
<dbReference type="Gene3D" id="3.40.50.300">
    <property type="entry name" value="P-loop containing nucleotide triphosphate hydrolases"/>
    <property type="match status" value="1"/>
</dbReference>
<dbReference type="InterPro" id="IPR041267">
    <property type="entry name" value="NLRP_HD2"/>
</dbReference>
<feature type="domain" description="Pyrin" evidence="9">
    <location>
        <begin position="1"/>
        <end position="94"/>
    </location>
</feature>
<dbReference type="PANTHER" id="PTHR45690:SF14">
    <property type="entry name" value="NACHT, LRR AND PYD DOMAINS-CONTAINING PROTEIN 2"/>
    <property type="match status" value="1"/>
</dbReference>
<dbReference type="Gene3D" id="3.80.10.10">
    <property type="entry name" value="Ribonuclease Inhibitor"/>
    <property type="match status" value="1"/>
</dbReference>
<dbReference type="GO" id="GO:1901223">
    <property type="term" value="P:negative regulation of non-canonical NF-kappaB signal transduction"/>
    <property type="evidence" value="ECO:0007669"/>
    <property type="project" value="Ensembl"/>
</dbReference>
<protein>
    <submittedName>
        <fullName evidence="11">NLR family pyrin domain containing 2</fullName>
    </submittedName>
</protein>
<evidence type="ECO:0000259" key="10">
    <source>
        <dbReference type="PROSITE" id="PS50837"/>
    </source>
</evidence>
<evidence type="ECO:0000256" key="6">
    <source>
        <dbReference type="ARBA" id="ARBA00022741"/>
    </source>
</evidence>
<dbReference type="FunFam" id="3.40.50.300:FF:001435">
    <property type="entry name" value="NACHT, LRR and PYD domains-containing protein 2"/>
    <property type="match status" value="1"/>
</dbReference>
<evidence type="ECO:0000256" key="8">
    <source>
        <dbReference type="ARBA" id="ARBA00022859"/>
    </source>
</evidence>
<dbReference type="OMA" id="GNDQNNM"/>
<name>A0A2K5Q8Y1_CEBIM</name>
<keyword evidence="4" id="KW-0433">Leucine-rich repeat</keyword>
<evidence type="ECO:0000256" key="2">
    <source>
        <dbReference type="ARBA" id="ARBA00008665"/>
    </source>
</evidence>
<dbReference type="GeneTree" id="ENSGT00940000161714"/>
<evidence type="ECO:0000313" key="11">
    <source>
        <dbReference type="Ensembl" id="ENSCCAP00000012304.1"/>
    </source>
</evidence>
<dbReference type="InterPro" id="IPR041075">
    <property type="entry name" value="NOD1/2_WH"/>
</dbReference>
<dbReference type="Pfam" id="PF17776">
    <property type="entry name" value="NLRC4_HD2"/>
    <property type="match status" value="1"/>
</dbReference>
<proteinExistence type="inferred from homology"/>
<dbReference type="GO" id="GO:0002376">
    <property type="term" value="P:immune system process"/>
    <property type="evidence" value="ECO:0007669"/>
    <property type="project" value="UniProtKB-KW"/>
</dbReference>
<dbReference type="Gene3D" id="1.10.533.10">
    <property type="entry name" value="Death Domain, Fas"/>
    <property type="match status" value="1"/>
</dbReference>
<dbReference type="SMART" id="SM00368">
    <property type="entry name" value="LRR_RI"/>
    <property type="match status" value="8"/>
</dbReference>
<dbReference type="Pfam" id="PF02758">
    <property type="entry name" value="PYRIN"/>
    <property type="match status" value="1"/>
</dbReference>
<dbReference type="GO" id="GO:0005524">
    <property type="term" value="F:ATP binding"/>
    <property type="evidence" value="ECO:0007669"/>
    <property type="project" value="UniProtKB-KW"/>
</dbReference>
<dbReference type="GO" id="GO:0005829">
    <property type="term" value="C:cytosol"/>
    <property type="evidence" value="ECO:0007669"/>
    <property type="project" value="Ensembl"/>
</dbReference>
<dbReference type="GO" id="GO:0005794">
    <property type="term" value="C:Golgi apparatus"/>
    <property type="evidence" value="ECO:0007669"/>
    <property type="project" value="Ensembl"/>
</dbReference>
<evidence type="ECO:0000313" key="12">
    <source>
        <dbReference type="Proteomes" id="UP000233040"/>
    </source>
</evidence>
<dbReference type="Ensembl" id="ENSCCAT00000029720.1">
    <property type="protein sequence ID" value="ENSCCAP00000012304.1"/>
    <property type="gene ID" value="ENSCCAG00000023902.1"/>
</dbReference>
<dbReference type="STRING" id="9516.ENSCCAP00000012304"/>
<dbReference type="InterPro" id="IPR004020">
    <property type="entry name" value="DAPIN"/>
</dbReference>
<dbReference type="InterPro" id="IPR007111">
    <property type="entry name" value="NACHT_NTPase"/>
</dbReference>
<gene>
    <name evidence="11" type="primary">NLRP2</name>
</gene>
<dbReference type="GO" id="GO:0000781">
    <property type="term" value="C:chromosome, telomeric region"/>
    <property type="evidence" value="ECO:0007669"/>
    <property type="project" value="Ensembl"/>
</dbReference>